<reference evidence="6" key="1">
    <citation type="submission" date="2025-08" db="UniProtKB">
        <authorList>
            <consortium name="RefSeq"/>
        </authorList>
    </citation>
    <scope>IDENTIFICATION</scope>
    <source>
        <tissue evidence="6">Muscle</tissue>
    </source>
</reference>
<sequence>MTQGLNHRQIRSWLTVMTFLCFGLVLSTTVFVVCAQCPWSQEIADRHTDCSCAYNNVQRLSVQCSLVNLTHLMADLRQTVRNVPIDLLNIKNATVSSLSNDTFRYLDVRNLHIVYSNIVNISKNAFQGLEQGLSSLNLEGNILSEVPMEQINRLTSLKLLDLSNNKISFISDGAFQNLQLDTLKLDHNKKLVLSQQAFRGLEDSLANLNLRDTGLDELPPAIKTLKMLTFLNLGQNGISRIEPGSLKNMSSLAVINLERNKITHLSSSAFYGVNATLNSLSLLGNIMEEFPSDVLSVLTKLRVSTTGVKAHNIMEEFPSDVLSVLTKLRVLDLGFNKFREVPESALKNTPYLTLLALDGNPLETLPLAAFTHLNSTLKGLSIGGSFLKCDCRIRWIVQWIRKYNLQVTSRERNPKFCGDPDPLKGKSFTQISPAELVCDNETITTTAITRTDTFLLKTMIFPSHTSYNSTKDSKKLSNSFVSLQDADKHSGTDGHTITEDFYLSSEKTPAIATFPNLRTKSGITKTLTSPPPNLVQIFAAYRKGSSVVIEWELKSDSSSRVRVIYRLFGETKFHESSFLEHNQRRYVVPDLPANSCVVICVTTIEDVSNFTKVLLPSSQCREIKNVRFKADTFFKVVIAAATSVSAVIVMAVVIFVCCLCRRKKPKPPPSLPALALDHEWETMSIYSGRSIPRARISNVDPTIHANGSYNNHSFVMDESRLYTSPFSHMPDVYSNVRPAVDGQSQNSSSQLSNKYGDNYRLGSPEMNKFQQSLSQLSGQHSYLESSPPRKKKPRIDYFTSVGSVYEYEGGGNIKPNDVSSGN</sequence>
<organism evidence="5 6">
    <name type="scientific">Limulus polyphemus</name>
    <name type="common">Atlantic horseshoe crab</name>
    <dbReference type="NCBI Taxonomy" id="6850"/>
    <lineage>
        <taxon>Eukaryota</taxon>
        <taxon>Metazoa</taxon>
        <taxon>Ecdysozoa</taxon>
        <taxon>Arthropoda</taxon>
        <taxon>Chelicerata</taxon>
        <taxon>Merostomata</taxon>
        <taxon>Xiphosura</taxon>
        <taxon>Limulidae</taxon>
        <taxon>Limulus</taxon>
    </lineage>
</organism>
<dbReference type="SMART" id="SM00369">
    <property type="entry name" value="LRR_TYP"/>
    <property type="match status" value="5"/>
</dbReference>
<dbReference type="PANTHER" id="PTHR24366">
    <property type="entry name" value="IG(IMMUNOGLOBULIN) AND LRR(LEUCINE RICH REPEAT) DOMAINS"/>
    <property type="match status" value="1"/>
</dbReference>
<dbReference type="RefSeq" id="XP_013785464.2">
    <property type="nucleotide sequence ID" value="XM_013930010.2"/>
</dbReference>
<evidence type="ECO:0000313" key="6">
    <source>
        <dbReference type="RefSeq" id="XP_013785464.2"/>
    </source>
</evidence>
<dbReference type="PANTHER" id="PTHR24366:SF96">
    <property type="entry name" value="LEUCINE RICH REPEAT CONTAINING 53"/>
    <property type="match status" value="1"/>
</dbReference>
<evidence type="ECO:0000256" key="3">
    <source>
        <dbReference type="SAM" id="MobiDB-lite"/>
    </source>
</evidence>
<name>A0ABM1BNB8_LIMPO</name>
<dbReference type="Pfam" id="PF13855">
    <property type="entry name" value="LRR_8"/>
    <property type="match status" value="2"/>
</dbReference>
<keyword evidence="4" id="KW-0812">Transmembrane</keyword>
<evidence type="ECO:0000313" key="5">
    <source>
        <dbReference type="Proteomes" id="UP000694941"/>
    </source>
</evidence>
<accession>A0ABM1BNB8</accession>
<feature type="region of interest" description="Disordered" evidence="3">
    <location>
        <begin position="739"/>
        <end position="795"/>
    </location>
</feature>
<dbReference type="InterPro" id="IPR003591">
    <property type="entry name" value="Leu-rich_rpt_typical-subtyp"/>
</dbReference>
<keyword evidence="1" id="KW-0433">Leucine-rich repeat</keyword>
<feature type="transmembrane region" description="Helical" evidence="4">
    <location>
        <begin position="633"/>
        <end position="660"/>
    </location>
</feature>
<dbReference type="InterPro" id="IPR032675">
    <property type="entry name" value="LRR_dom_sf"/>
</dbReference>
<dbReference type="Gene3D" id="3.80.10.10">
    <property type="entry name" value="Ribonuclease Inhibitor"/>
    <property type="match status" value="2"/>
</dbReference>
<keyword evidence="4" id="KW-1133">Transmembrane helix</keyword>
<dbReference type="Proteomes" id="UP000694941">
    <property type="component" value="Unplaced"/>
</dbReference>
<evidence type="ECO:0000256" key="2">
    <source>
        <dbReference type="ARBA" id="ARBA00022737"/>
    </source>
</evidence>
<feature type="compositionally biased region" description="Low complexity" evidence="3">
    <location>
        <begin position="770"/>
        <end position="783"/>
    </location>
</feature>
<evidence type="ECO:0000256" key="4">
    <source>
        <dbReference type="SAM" id="Phobius"/>
    </source>
</evidence>
<keyword evidence="2" id="KW-0677">Repeat</keyword>
<keyword evidence="5" id="KW-1185">Reference proteome</keyword>
<dbReference type="SUPFAM" id="SSF52058">
    <property type="entry name" value="L domain-like"/>
    <property type="match status" value="1"/>
</dbReference>
<evidence type="ECO:0000256" key="1">
    <source>
        <dbReference type="ARBA" id="ARBA00022614"/>
    </source>
</evidence>
<proteinExistence type="predicted"/>
<dbReference type="GeneID" id="106469510"/>
<keyword evidence="4" id="KW-0472">Membrane</keyword>
<feature type="compositionally biased region" description="Low complexity" evidence="3">
    <location>
        <begin position="743"/>
        <end position="753"/>
    </location>
</feature>
<dbReference type="InterPro" id="IPR001611">
    <property type="entry name" value="Leu-rich_rpt"/>
</dbReference>
<dbReference type="PROSITE" id="PS51450">
    <property type="entry name" value="LRR"/>
    <property type="match status" value="1"/>
</dbReference>
<protein>
    <submittedName>
        <fullName evidence="6">Leucine-rich repeat-containing protein 15-like</fullName>
    </submittedName>
</protein>
<feature type="transmembrane region" description="Helical" evidence="4">
    <location>
        <begin position="12"/>
        <end position="33"/>
    </location>
</feature>
<gene>
    <name evidence="6" type="primary">LOC106469510</name>
</gene>